<dbReference type="EMBL" id="JBHTOQ010000022">
    <property type="protein sequence ID" value="MFD1481618.1"/>
    <property type="molecule type" value="Genomic_DNA"/>
</dbReference>
<reference evidence="2" key="1">
    <citation type="journal article" date="2019" name="Int. J. Syst. Evol. Microbiol.">
        <title>The Global Catalogue of Microorganisms (GCM) 10K type strain sequencing project: providing services to taxonomists for standard genome sequencing and annotation.</title>
        <authorList>
            <consortium name="The Broad Institute Genomics Platform"/>
            <consortium name="The Broad Institute Genome Sequencing Center for Infectious Disease"/>
            <person name="Wu L."/>
            <person name="Ma J."/>
        </authorList>
    </citation>
    <scope>NUCLEOTIDE SEQUENCE [LARGE SCALE GENOMIC DNA]</scope>
    <source>
        <strain evidence="2">CCM 8875</strain>
    </source>
</reference>
<evidence type="ECO:0000313" key="1">
    <source>
        <dbReference type="EMBL" id="MFD1481618.1"/>
    </source>
</evidence>
<sequence length="222" mass="24709">MMHRPVPRKMPVREMPIQRALEWAFRDECARLQFDEMGETSGAARMNVDSVWLMMQRGHVGCQVDGGGSSDPAWDAEIIASAVATIPAEHGGREMAVLVAELARAGGAPDYMKDASLGYHPGDVTQNRYGWTAKTEDSARLGSRGWPASERKGRKGRIMKEPVLYCPVYVFPTAMQISRARRQYLAWYGALLWLRAELVGLGILSRVVLTGAMPPLHPWRTE</sequence>
<name>A0ABW4DXU4_9RHOB</name>
<comment type="caution">
    <text evidence="1">The sequence shown here is derived from an EMBL/GenBank/DDBJ whole genome shotgun (WGS) entry which is preliminary data.</text>
</comment>
<accession>A0ABW4DXU4</accession>
<evidence type="ECO:0000313" key="2">
    <source>
        <dbReference type="Proteomes" id="UP001597302"/>
    </source>
</evidence>
<gene>
    <name evidence="1" type="ORF">ACFQ5P_09950</name>
</gene>
<dbReference type="RefSeq" id="WP_131572922.1">
    <property type="nucleotide sequence ID" value="NZ_CBCSAJ010000004.1"/>
</dbReference>
<proteinExistence type="predicted"/>
<dbReference type="Proteomes" id="UP001597302">
    <property type="component" value="Unassembled WGS sequence"/>
</dbReference>
<organism evidence="1 2">
    <name type="scientific">Paracoccus nototheniae</name>
    <dbReference type="NCBI Taxonomy" id="2489002"/>
    <lineage>
        <taxon>Bacteria</taxon>
        <taxon>Pseudomonadati</taxon>
        <taxon>Pseudomonadota</taxon>
        <taxon>Alphaproteobacteria</taxon>
        <taxon>Rhodobacterales</taxon>
        <taxon>Paracoccaceae</taxon>
        <taxon>Paracoccus</taxon>
    </lineage>
</organism>
<keyword evidence="2" id="KW-1185">Reference proteome</keyword>
<protein>
    <submittedName>
        <fullName evidence="1">Uncharacterized protein</fullName>
    </submittedName>
</protein>